<evidence type="ECO:0000313" key="1">
    <source>
        <dbReference type="EMBL" id="CAB5218716.1"/>
    </source>
</evidence>
<name>A0A6J7WLL0_9CAUD</name>
<proteinExistence type="predicted"/>
<dbReference type="InterPro" id="IPR036196">
    <property type="entry name" value="Ptyr_pPase_sf"/>
</dbReference>
<dbReference type="SUPFAM" id="SSF52788">
    <property type="entry name" value="Phosphotyrosine protein phosphatases I"/>
    <property type="match status" value="1"/>
</dbReference>
<organism evidence="1">
    <name type="scientific">uncultured Caudovirales phage</name>
    <dbReference type="NCBI Taxonomy" id="2100421"/>
    <lineage>
        <taxon>Viruses</taxon>
        <taxon>Duplodnaviria</taxon>
        <taxon>Heunggongvirae</taxon>
        <taxon>Uroviricota</taxon>
        <taxon>Caudoviricetes</taxon>
        <taxon>Peduoviridae</taxon>
        <taxon>Maltschvirus</taxon>
        <taxon>Maltschvirus maltsch</taxon>
    </lineage>
</organism>
<accession>A0A6J7WLL0</accession>
<protein>
    <submittedName>
        <fullName evidence="1">Uncharacterized protein</fullName>
    </submittedName>
</protein>
<dbReference type="EMBL" id="LR798261">
    <property type="protein sequence ID" value="CAB5218716.1"/>
    <property type="molecule type" value="Genomic_DNA"/>
</dbReference>
<sequence length="165" mass="18243">MSDFTPGTKNYEIFNLSAPYANPYQGSAERWLFVCSAGLLRSPTGAALAIQKGFNARSCGSHVDYALIPISANLIYWADKICFVSKKNYTRTLAIFDCDQEICAEIEDKKVVLDIKDQYEYMQDELVKEFETQLFNPPTSIATSPAVQLAQAQAVEAPVAPVTTV</sequence>
<reference evidence="1" key="1">
    <citation type="submission" date="2020-05" db="EMBL/GenBank/DDBJ databases">
        <authorList>
            <person name="Chiriac C."/>
            <person name="Salcher M."/>
            <person name="Ghai R."/>
            <person name="Kavagutti S V."/>
        </authorList>
    </citation>
    <scope>NUCLEOTIDE SEQUENCE</scope>
</reference>
<gene>
    <name evidence="1" type="ORF">UFOVP218_83</name>
</gene>